<feature type="transmembrane region" description="Helical" evidence="1">
    <location>
        <begin position="114"/>
        <end position="132"/>
    </location>
</feature>
<name>A0A1I7FDD5_9BACL</name>
<keyword evidence="1" id="KW-0812">Transmembrane</keyword>
<dbReference type="eggNOG" id="COG4721">
    <property type="taxonomic scope" value="Bacteria"/>
</dbReference>
<feature type="transmembrane region" description="Helical" evidence="1">
    <location>
        <begin position="37"/>
        <end position="57"/>
    </location>
</feature>
<feature type="transmembrane region" description="Helical" evidence="1">
    <location>
        <begin position="144"/>
        <end position="162"/>
    </location>
</feature>
<evidence type="ECO:0000313" key="2">
    <source>
        <dbReference type="EMBL" id="SFU34106.1"/>
    </source>
</evidence>
<evidence type="ECO:0000313" key="3">
    <source>
        <dbReference type="Proteomes" id="UP000183508"/>
    </source>
</evidence>
<dbReference type="Proteomes" id="UP000183508">
    <property type="component" value="Unassembled WGS sequence"/>
</dbReference>
<dbReference type="PIRSF" id="PIRSF037394">
    <property type="entry name" value="ABC_thiamine-permease_YkoE_prd"/>
    <property type="match status" value="1"/>
</dbReference>
<organism evidence="2 3">
    <name type="scientific">Alicyclobacillus macrosporangiidus</name>
    <dbReference type="NCBI Taxonomy" id="392015"/>
    <lineage>
        <taxon>Bacteria</taxon>
        <taxon>Bacillati</taxon>
        <taxon>Bacillota</taxon>
        <taxon>Bacilli</taxon>
        <taxon>Bacillales</taxon>
        <taxon>Alicyclobacillaceae</taxon>
        <taxon>Alicyclobacillus</taxon>
    </lineage>
</organism>
<dbReference type="STRING" id="392015.SAMN05421543_101191"/>
<evidence type="ECO:0000256" key="1">
    <source>
        <dbReference type="SAM" id="Phobius"/>
    </source>
</evidence>
<dbReference type="OrthoDB" id="8017424at2"/>
<protein>
    <submittedName>
        <fullName evidence="2">Energy-coupling factor transport system substrate-specific component</fullName>
    </submittedName>
</protein>
<keyword evidence="1" id="KW-1133">Transmembrane helix</keyword>
<feature type="transmembrane region" description="Helical" evidence="1">
    <location>
        <begin position="7"/>
        <end position="25"/>
    </location>
</feature>
<sequence>MQWKLRDIVVAAILSVVCGVVYMGWDFFTEVITKGWSPAAAGIVNGVWWIAAGLVAYIVRRPGAAFFAGVVSAFFEFAFGSPYGTGAIISGLVQGIGAEAGFALGAWKRYGAGMMMLSGALGGVGNTLQWYFQYGGNQYGTGTILGYLVLTLISGAVLAGLLPKWIADALNRAGALRNFEIGRQAGSR</sequence>
<accession>A0A1I7FDD5</accession>
<keyword evidence="3" id="KW-1185">Reference proteome</keyword>
<dbReference type="AlphaFoldDB" id="A0A1I7FDD5"/>
<dbReference type="Pfam" id="PF09819">
    <property type="entry name" value="ABC_cobalt"/>
    <property type="match status" value="1"/>
</dbReference>
<gene>
    <name evidence="2" type="ORF">SAMN05421543_101191</name>
</gene>
<dbReference type="InterPro" id="IPR017195">
    <property type="entry name" value="ABC_thiamin-permease_prd"/>
</dbReference>
<proteinExistence type="predicted"/>
<keyword evidence="1" id="KW-0472">Membrane</keyword>
<reference evidence="3" key="1">
    <citation type="submission" date="2016-10" db="EMBL/GenBank/DDBJ databases">
        <authorList>
            <person name="Varghese N."/>
        </authorList>
    </citation>
    <scope>NUCLEOTIDE SEQUENCE [LARGE SCALE GENOMIC DNA]</scope>
    <source>
        <strain evidence="3">DSM 17980</strain>
    </source>
</reference>
<feature type="transmembrane region" description="Helical" evidence="1">
    <location>
        <begin position="64"/>
        <end position="81"/>
    </location>
</feature>
<dbReference type="EMBL" id="FPBV01000001">
    <property type="protein sequence ID" value="SFU34106.1"/>
    <property type="molecule type" value="Genomic_DNA"/>
</dbReference>
<dbReference type="RefSeq" id="WP_074948677.1">
    <property type="nucleotide sequence ID" value="NZ_FPBV01000001.1"/>
</dbReference>